<evidence type="ECO:0000313" key="3">
    <source>
        <dbReference type="Proteomes" id="UP000199698"/>
    </source>
</evidence>
<dbReference type="RefSeq" id="WP_091123680.1">
    <property type="nucleotide sequence ID" value="NZ_FMBA01000026.1"/>
</dbReference>
<keyword evidence="3" id="KW-1185">Reference proteome</keyword>
<dbReference type="STRING" id="1798183.GA0061080_10267"/>
<dbReference type="EMBL" id="FMBA01000026">
    <property type="protein sequence ID" value="SCC11009.1"/>
    <property type="molecule type" value="Genomic_DNA"/>
</dbReference>
<dbReference type="AlphaFoldDB" id="A0A1C4BVT8"/>
<evidence type="ECO:0000256" key="1">
    <source>
        <dbReference type="SAM" id="SignalP"/>
    </source>
</evidence>
<proteinExistence type="predicted"/>
<sequence length="164" mass="18583">MKRLFLLALVLLTVSASAEQKALSLTAKQFDKGVKKYFNTIPQCAEMKVDKLRLINDGANGYQEFNLGNVTFTVILEINEKDKLTNIQITSTGNAKNEQARQGMLCSTYSVMRMLQPKLASKDDALKQAGHLWVLAKDAPFEMTYYFDRIKAQFVPFELNVYTN</sequence>
<dbReference type="OrthoDB" id="7066259at2"/>
<feature type="chain" id="PRO_5008689550" description="Secreted protein" evidence="1">
    <location>
        <begin position="19"/>
        <end position="164"/>
    </location>
</feature>
<organism evidence="2 3">
    <name type="scientific">Gilliamella intestini</name>
    <dbReference type="NCBI Taxonomy" id="1798183"/>
    <lineage>
        <taxon>Bacteria</taxon>
        <taxon>Pseudomonadati</taxon>
        <taxon>Pseudomonadota</taxon>
        <taxon>Gammaproteobacteria</taxon>
        <taxon>Orbales</taxon>
        <taxon>Orbaceae</taxon>
        <taxon>Gilliamella</taxon>
    </lineage>
</organism>
<name>A0A1C4BVT8_9GAMM</name>
<feature type="signal peptide" evidence="1">
    <location>
        <begin position="1"/>
        <end position="18"/>
    </location>
</feature>
<evidence type="ECO:0000313" key="2">
    <source>
        <dbReference type="EMBL" id="SCC11009.1"/>
    </source>
</evidence>
<dbReference type="Proteomes" id="UP000199698">
    <property type="component" value="Unassembled WGS sequence"/>
</dbReference>
<accession>A0A1C4BVT8</accession>
<gene>
    <name evidence="2" type="ORF">GA0061080_10267</name>
</gene>
<evidence type="ECO:0008006" key="4">
    <source>
        <dbReference type="Google" id="ProtNLM"/>
    </source>
</evidence>
<protein>
    <recommendedName>
        <fullName evidence="4">Secreted protein</fullName>
    </recommendedName>
</protein>
<reference evidence="3" key="1">
    <citation type="submission" date="2016-08" db="EMBL/GenBank/DDBJ databases">
        <authorList>
            <person name="Varghese N."/>
            <person name="Submissions Spin"/>
        </authorList>
    </citation>
    <scope>NUCLEOTIDE SEQUENCE [LARGE SCALE GENOMIC DNA]</scope>
    <source>
        <strain evidence="3">R-53144</strain>
    </source>
</reference>
<keyword evidence="1" id="KW-0732">Signal</keyword>